<evidence type="ECO:0000313" key="6">
    <source>
        <dbReference type="EMBL" id="ABW67436.1"/>
    </source>
</evidence>
<dbReference type="AlphaFoldDB" id="A9A0D6"/>
<dbReference type="SUPFAM" id="SSF110849">
    <property type="entry name" value="ParB/Sulfiredoxin"/>
    <property type="match status" value="1"/>
</dbReference>
<dbReference type="PANTHER" id="PTHR33375:SF1">
    <property type="entry name" value="CHROMOSOME-PARTITIONING PROTEIN PARB-RELATED"/>
    <property type="match status" value="1"/>
</dbReference>
<dbReference type="EMBL" id="CP000859">
    <property type="protein sequence ID" value="ABW67436.1"/>
    <property type="molecule type" value="Genomic_DNA"/>
</dbReference>
<proteinExistence type="inferred from homology"/>
<gene>
    <name evidence="6" type="ordered locus">Dole_1632</name>
</gene>
<dbReference type="Pfam" id="PF02195">
    <property type="entry name" value="ParB_N"/>
    <property type="match status" value="1"/>
</dbReference>
<organism evidence="6 7">
    <name type="scientific">Desulfosudis oleivorans (strain DSM 6200 / JCM 39069 / Hxd3)</name>
    <name type="common">Desulfococcus oleovorans</name>
    <dbReference type="NCBI Taxonomy" id="96561"/>
    <lineage>
        <taxon>Bacteria</taxon>
        <taxon>Pseudomonadati</taxon>
        <taxon>Thermodesulfobacteriota</taxon>
        <taxon>Desulfobacteria</taxon>
        <taxon>Desulfobacterales</taxon>
        <taxon>Desulfosudaceae</taxon>
        <taxon>Desulfosudis</taxon>
    </lineage>
</organism>
<dbReference type="GO" id="GO:0045881">
    <property type="term" value="P:positive regulation of sporulation resulting in formation of a cellular spore"/>
    <property type="evidence" value="ECO:0007669"/>
    <property type="project" value="TreeGrafter"/>
</dbReference>
<dbReference type="NCBIfam" id="TIGR00180">
    <property type="entry name" value="parB_part"/>
    <property type="match status" value="1"/>
</dbReference>
<dbReference type="GO" id="GO:0003677">
    <property type="term" value="F:DNA binding"/>
    <property type="evidence" value="ECO:0007669"/>
    <property type="project" value="UniProtKB-KW"/>
</dbReference>
<evidence type="ECO:0000256" key="4">
    <source>
        <dbReference type="SAM" id="MobiDB-lite"/>
    </source>
</evidence>
<evidence type="ECO:0000256" key="2">
    <source>
        <dbReference type="ARBA" id="ARBA00022829"/>
    </source>
</evidence>
<dbReference type="STRING" id="96561.Dole_1632"/>
<evidence type="ECO:0000256" key="3">
    <source>
        <dbReference type="ARBA" id="ARBA00023125"/>
    </source>
</evidence>
<dbReference type="RefSeq" id="WP_012175052.1">
    <property type="nucleotide sequence ID" value="NC_009943.1"/>
</dbReference>
<accession>A9A0D6</accession>
<dbReference type="Pfam" id="PF17762">
    <property type="entry name" value="HTH_ParB"/>
    <property type="match status" value="1"/>
</dbReference>
<dbReference type="InterPro" id="IPR004437">
    <property type="entry name" value="ParB/RepB/Spo0J"/>
</dbReference>
<dbReference type="InterPro" id="IPR050336">
    <property type="entry name" value="Chromosome_partition/occlusion"/>
</dbReference>
<dbReference type="Gene3D" id="1.10.10.2830">
    <property type="match status" value="1"/>
</dbReference>
<dbReference type="Pfam" id="PF23552">
    <property type="entry name" value="ParB_C"/>
    <property type="match status" value="1"/>
</dbReference>
<dbReference type="HOGENOM" id="CLU_023853_0_0_7"/>
<comment type="similarity">
    <text evidence="1">Belongs to the ParB family.</text>
</comment>
<keyword evidence="3" id="KW-0238">DNA-binding</keyword>
<dbReference type="InterPro" id="IPR041468">
    <property type="entry name" value="HTH_ParB/Spo0J"/>
</dbReference>
<dbReference type="eggNOG" id="COG1475">
    <property type="taxonomic scope" value="Bacteria"/>
</dbReference>
<keyword evidence="7" id="KW-1185">Reference proteome</keyword>
<protein>
    <submittedName>
        <fullName evidence="6">ParB-like partition protein</fullName>
    </submittedName>
</protein>
<dbReference type="Gene3D" id="3.90.1530.30">
    <property type="match status" value="1"/>
</dbReference>
<dbReference type="OrthoDB" id="9802051at2"/>
<dbReference type="KEGG" id="dol:Dole_1632"/>
<dbReference type="SUPFAM" id="SSF109709">
    <property type="entry name" value="KorB DNA-binding domain-like"/>
    <property type="match status" value="1"/>
</dbReference>
<evidence type="ECO:0000259" key="5">
    <source>
        <dbReference type="SMART" id="SM00470"/>
    </source>
</evidence>
<evidence type="ECO:0000313" key="7">
    <source>
        <dbReference type="Proteomes" id="UP000008561"/>
    </source>
</evidence>
<name>A9A0D6_DESOH</name>
<dbReference type="Proteomes" id="UP000008561">
    <property type="component" value="Chromosome"/>
</dbReference>
<dbReference type="FunFam" id="3.90.1530.30:FF:000001">
    <property type="entry name" value="Chromosome partitioning protein ParB"/>
    <property type="match status" value="1"/>
</dbReference>
<feature type="region of interest" description="Disordered" evidence="4">
    <location>
        <begin position="1"/>
        <end position="24"/>
    </location>
</feature>
<dbReference type="SMART" id="SM00470">
    <property type="entry name" value="ParB"/>
    <property type="match status" value="1"/>
</dbReference>
<dbReference type="InterPro" id="IPR036086">
    <property type="entry name" value="ParB/Sulfiredoxin_sf"/>
</dbReference>
<dbReference type="CDD" id="cd16393">
    <property type="entry name" value="SPO0J_N"/>
    <property type="match status" value="1"/>
</dbReference>
<dbReference type="InterPro" id="IPR003115">
    <property type="entry name" value="ParB_N"/>
</dbReference>
<dbReference type="InterPro" id="IPR057240">
    <property type="entry name" value="ParB_dimer_C"/>
</dbReference>
<keyword evidence="2" id="KW-0159">Chromosome partition</keyword>
<evidence type="ECO:0000256" key="1">
    <source>
        <dbReference type="ARBA" id="ARBA00006295"/>
    </source>
</evidence>
<reference evidence="6 7" key="1">
    <citation type="submission" date="2007-10" db="EMBL/GenBank/DDBJ databases">
        <title>Complete sequence of Desulfococcus oleovorans Hxd3.</title>
        <authorList>
            <consortium name="US DOE Joint Genome Institute"/>
            <person name="Copeland A."/>
            <person name="Lucas S."/>
            <person name="Lapidus A."/>
            <person name="Barry K."/>
            <person name="Glavina del Rio T."/>
            <person name="Dalin E."/>
            <person name="Tice H."/>
            <person name="Pitluck S."/>
            <person name="Kiss H."/>
            <person name="Brettin T."/>
            <person name="Bruce D."/>
            <person name="Detter J.C."/>
            <person name="Han C."/>
            <person name="Schmutz J."/>
            <person name="Larimer F."/>
            <person name="Land M."/>
            <person name="Hauser L."/>
            <person name="Kyrpides N."/>
            <person name="Kim E."/>
            <person name="Wawrik B."/>
            <person name="Richardson P."/>
        </authorList>
    </citation>
    <scope>NUCLEOTIDE SEQUENCE [LARGE SCALE GENOMIC DNA]</scope>
    <source>
        <strain evidence="7">DSM 6200 / JCM 39069 / Hxd3</strain>
    </source>
</reference>
<feature type="domain" description="ParB-like N-terminal" evidence="5">
    <location>
        <begin position="45"/>
        <end position="134"/>
    </location>
</feature>
<dbReference type="PANTHER" id="PTHR33375">
    <property type="entry name" value="CHROMOSOME-PARTITIONING PROTEIN PARB-RELATED"/>
    <property type="match status" value="1"/>
</dbReference>
<dbReference type="FunFam" id="1.10.10.2830:FF:000001">
    <property type="entry name" value="Chromosome partitioning protein ParB"/>
    <property type="match status" value="1"/>
</dbReference>
<sequence length="305" mass="33676">MKKKGPVKKNKEQPREPKKKRALGRGLDALFPEMSRADAAGGDYFYCDLDVISSNRFQPRSRFSEEELAALAESIKKEGVIQPVIVRKTDTGYELVAGERRLRAARLAGLSQVPVVVRDISDQQHLVYSIVENVQREDLNPLEEAQGYHMLVNTFGFSQEEVAAAVGKNRSTVANMLRLRNLPDPIKERITDGSISTGHARALLAAKTPQQQNTIFQAILAKGLSVRQAEAMVKAPDKAGSSSSAGPLKKPAPADAAHFADMTESLARIFGTRVRIQRKGKRGKIEIEFYSDADLDRVLELLLNI</sequence>
<dbReference type="GO" id="GO:0005694">
    <property type="term" value="C:chromosome"/>
    <property type="evidence" value="ECO:0007669"/>
    <property type="project" value="TreeGrafter"/>
</dbReference>
<dbReference type="GO" id="GO:0007059">
    <property type="term" value="P:chromosome segregation"/>
    <property type="evidence" value="ECO:0007669"/>
    <property type="project" value="UniProtKB-KW"/>
</dbReference>